<dbReference type="GO" id="GO:0033922">
    <property type="term" value="F:peptidoglycan beta-N-acetylmuramidase activity"/>
    <property type="evidence" value="ECO:0007669"/>
    <property type="project" value="InterPro"/>
</dbReference>
<evidence type="ECO:0000256" key="1">
    <source>
        <dbReference type="SAM" id="SignalP"/>
    </source>
</evidence>
<dbReference type="InterPro" id="IPR048503">
    <property type="entry name" value="NamZ_C"/>
</dbReference>
<evidence type="ECO:0000313" key="4">
    <source>
        <dbReference type="EMBL" id="MBM7588822.1"/>
    </source>
</evidence>
<dbReference type="PANTHER" id="PTHR42915:SF1">
    <property type="entry name" value="PEPTIDOGLYCAN BETA-N-ACETYLMURAMIDASE NAMZ"/>
    <property type="match status" value="1"/>
</dbReference>
<dbReference type="Gene3D" id="3.40.50.12170">
    <property type="entry name" value="Uncharacterised protein PF07075, DUF1343"/>
    <property type="match status" value="1"/>
</dbReference>
<dbReference type="Gene3D" id="3.90.1150.140">
    <property type="match status" value="1"/>
</dbReference>
<dbReference type="PANTHER" id="PTHR42915">
    <property type="entry name" value="HYPOTHETICAL 460 KDA PROTEIN IN FEUA-SIGW INTERGENIC REGION [PRECURSOR]"/>
    <property type="match status" value="1"/>
</dbReference>
<feature type="signal peptide" evidence="1">
    <location>
        <begin position="1"/>
        <end position="29"/>
    </location>
</feature>
<dbReference type="Proteomes" id="UP000717624">
    <property type="component" value="Unassembled WGS sequence"/>
</dbReference>
<keyword evidence="1" id="KW-0732">Signal</keyword>
<dbReference type="EMBL" id="JAFBEB010000001">
    <property type="protein sequence ID" value="MBM7588822.1"/>
    <property type="molecule type" value="Genomic_DNA"/>
</dbReference>
<evidence type="ECO:0000259" key="2">
    <source>
        <dbReference type="Pfam" id="PF07075"/>
    </source>
</evidence>
<feature type="chain" id="PRO_5036906755" evidence="1">
    <location>
        <begin position="30"/>
        <end position="420"/>
    </location>
</feature>
<feature type="domain" description="Peptidoglycan beta-N-acetylmuramidase NamZ C-terminal" evidence="3">
    <location>
        <begin position="268"/>
        <end position="419"/>
    </location>
</feature>
<sequence>MLRSKRWRNGAVSLLLLAVLFCWLGTVQAANTASEKKPRVKTGIEILLEHPEILDGKKVGLLTNPTGVTSRLTHDVDALLAKKVNLVAVYGPEHGIRGTEQAGSAPGTYEDPKTGLPFYNLYGKTPQQIAPMFAEADVILFDIQDVGARFYTYISTMAYAMEAAALADKPFLVLDRPNPLGGEQVEGPVLDPRFQSFVGVFPIPVRHGMTVGELALLFNEQYVPNEIGRKASLQVIQMQGWKRDTAYEETGLPWVMPSPNMPTVDTAMVYPGMCLFEGTNLSEGRGTTRPFELIGAPYLKGWELAERLNERRLPGVQFREAYFSPTFSKYQGENVGGIQIYVTDRKAFQPVRTSLEIISAVKAMSPQFAWRSDHYIDKLLGTDQIRQAIDHGATVERIIAAWQPELNKFKELRQRYLLYK</sequence>
<gene>
    <name evidence="4" type="ORF">JOD01_000408</name>
</gene>
<organism evidence="4 5">
    <name type="scientific">Brevibacillus fulvus</name>
    <dbReference type="NCBI Taxonomy" id="1125967"/>
    <lineage>
        <taxon>Bacteria</taxon>
        <taxon>Bacillati</taxon>
        <taxon>Bacillota</taxon>
        <taxon>Bacilli</taxon>
        <taxon>Bacillales</taxon>
        <taxon>Paenibacillaceae</taxon>
        <taxon>Brevibacillus</taxon>
    </lineage>
</organism>
<dbReference type="PIRSF" id="PIRSF016719">
    <property type="entry name" value="UCP016719"/>
    <property type="match status" value="1"/>
</dbReference>
<comment type="caution">
    <text evidence="4">The sequence shown here is derived from an EMBL/GenBank/DDBJ whole genome shotgun (WGS) entry which is preliminary data.</text>
</comment>
<dbReference type="AlphaFoldDB" id="A0A938XZL6"/>
<feature type="domain" description="Peptidoglycan beta-N-acetylmuramidase NamZ N-terminal" evidence="2">
    <location>
        <begin position="59"/>
        <end position="264"/>
    </location>
</feature>
<keyword evidence="5" id="KW-1185">Reference proteome</keyword>
<reference evidence="4" key="1">
    <citation type="submission" date="2021-01" db="EMBL/GenBank/DDBJ databases">
        <title>Genomic Encyclopedia of Type Strains, Phase IV (KMG-IV): sequencing the most valuable type-strain genomes for metagenomic binning, comparative biology and taxonomic classification.</title>
        <authorList>
            <person name="Goeker M."/>
        </authorList>
    </citation>
    <scope>NUCLEOTIDE SEQUENCE</scope>
    <source>
        <strain evidence="4">DSM 25523</strain>
    </source>
</reference>
<evidence type="ECO:0000259" key="3">
    <source>
        <dbReference type="Pfam" id="PF20732"/>
    </source>
</evidence>
<dbReference type="InterPro" id="IPR048502">
    <property type="entry name" value="NamZ_N"/>
</dbReference>
<evidence type="ECO:0000313" key="5">
    <source>
        <dbReference type="Proteomes" id="UP000717624"/>
    </source>
</evidence>
<dbReference type="Pfam" id="PF07075">
    <property type="entry name" value="NamZ_N"/>
    <property type="match status" value="1"/>
</dbReference>
<name>A0A938XZL6_9BACL</name>
<protein>
    <submittedName>
        <fullName evidence="4">Uncharacterized protein YbbC (DUF1343 family)</fullName>
    </submittedName>
</protein>
<accession>A0A938XZL6</accession>
<dbReference type="RefSeq" id="WP_204516545.1">
    <property type="nucleotide sequence ID" value="NZ_BAABIN010000009.1"/>
</dbReference>
<proteinExistence type="predicted"/>
<dbReference type="InterPro" id="IPR008302">
    <property type="entry name" value="NamZ"/>
</dbReference>
<dbReference type="Pfam" id="PF20732">
    <property type="entry name" value="NamZ_C"/>
    <property type="match status" value="1"/>
</dbReference>